<dbReference type="SMART" id="SM00421">
    <property type="entry name" value="HTH_LUXR"/>
    <property type="match status" value="1"/>
</dbReference>
<dbReference type="Proteomes" id="UP000536262">
    <property type="component" value="Unassembled WGS sequence"/>
</dbReference>
<keyword evidence="1 3" id="KW-0597">Phosphoprotein</keyword>
<keyword evidence="7" id="KW-1185">Reference proteome</keyword>
<dbReference type="Pfam" id="PF00196">
    <property type="entry name" value="GerE"/>
    <property type="match status" value="1"/>
</dbReference>
<accession>A0A7X0F9X3</accession>
<name>A0A7X0F9X3_9HYPH</name>
<dbReference type="Pfam" id="PF00072">
    <property type="entry name" value="Response_reg"/>
    <property type="match status" value="1"/>
</dbReference>
<keyword evidence="2 6" id="KW-0238">DNA-binding</keyword>
<evidence type="ECO:0000259" key="5">
    <source>
        <dbReference type="PROSITE" id="PS50110"/>
    </source>
</evidence>
<dbReference type="GO" id="GO:0000160">
    <property type="term" value="P:phosphorelay signal transduction system"/>
    <property type="evidence" value="ECO:0007669"/>
    <property type="project" value="InterPro"/>
</dbReference>
<evidence type="ECO:0000256" key="1">
    <source>
        <dbReference type="ARBA" id="ARBA00022553"/>
    </source>
</evidence>
<dbReference type="InterPro" id="IPR011006">
    <property type="entry name" value="CheY-like_superfamily"/>
</dbReference>
<evidence type="ECO:0000313" key="6">
    <source>
        <dbReference type="EMBL" id="MBB6355817.1"/>
    </source>
</evidence>
<dbReference type="SUPFAM" id="SSF46894">
    <property type="entry name" value="C-terminal effector domain of the bipartite response regulators"/>
    <property type="match status" value="1"/>
</dbReference>
<evidence type="ECO:0000256" key="2">
    <source>
        <dbReference type="ARBA" id="ARBA00023125"/>
    </source>
</evidence>
<dbReference type="GO" id="GO:0006355">
    <property type="term" value="P:regulation of DNA-templated transcription"/>
    <property type="evidence" value="ECO:0007669"/>
    <property type="project" value="InterPro"/>
</dbReference>
<dbReference type="CDD" id="cd17535">
    <property type="entry name" value="REC_NarL-like"/>
    <property type="match status" value="1"/>
</dbReference>
<dbReference type="InterPro" id="IPR000792">
    <property type="entry name" value="Tscrpt_reg_LuxR_C"/>
</dbReference>
<dbReference type="Gene3D" id="3.40.50.2300">
    <property type="match status" value="1"/>
</dbReference>
<organism evidence="6 7">
    <name type="scientific">Aminobacter aganoensis</name>
    <dbReference type="NCBI Taxonomy" id="83264"/>
    <lineage>
        <taxon>Bacteria</taxon>
        <taxon>Pseudomonadati</taxon>
        <taxon>Pseudomonadota</taxon>
        <taxon>Alphaproteobacteria</taxon>
        <taxon>Hyphomicrobiales</taxon>
        <taxon>Phyllobacteriaceae</taxon>
        <taxon>Aminobacter</taxon>
    </lineage>
</organism>
<comment type="caution">
    <text evidence="6">The sequence shown here is derived from an EMBL/GenBank/DDBJ whole genome shotgun (WGS) entry which is preliminary data.</text>
</comment>
<dbReference type="InterPro" id="IPR001789">
    <property type="entry name" value="Sig_transdc_resp-reg_receiver"/>
</dbReference>
<feature type="domain" description="Response regulatory" evidence="5">
    <location>
        <begin position="3"/>
        <end position="118"/>
    </location>
</feature>
<reference evidence="6 7" key="1">
    <citation type="submission" date="2020-08" db="EMBL/GenBank/DDBJ databases">
        <title>Genomic Encyclopedia of Type Strains, Phase IV (KMG-IV): sequencing the most valuable type-strain genomes for metagenomic binning, comparative biology and taxonomic classification.</title>
        <authorList>
            <person name="Goeker M."/>
        </authorList>
    </citation>
    <scope>NUCLEOTIDE SEQUENCE [LARGE SCALE GENOMIC DNA]</scope>
    <source>
        <strain evidence="6 7">DSM 7051</strain>
    </source>
</reference>
<protein>
    <submittedName>
        <fullName evidence="6">DNA-binding NarL/FixJ family response regulator</fullName>
    </submittedName>
</protein>
<dbReference type="GO" id="GO:0003677">
    <property type="term" value="F:DNA binding"/>
    <property type="evidence" value="ECO:0007669"/>
    <property type="project" value="UniProtKB-KW"/>
</dbReference>
<dbReference type="InterPro" id="IPR016032">
    <property type="entry name" value="Sig_transdc_resp-reg_C-effctor"/>
</dbReference>
<evidence type="ECO:0000313" key="7">
    <source>
        <dbReference type="Proteomes" id="UP000536262"/>
    </source>
</evidence>
<dbReference type="PROSITE" id="PS50110">
    <property type="entry name" value="RESPONSE_REGULATORY"/>
    <property type="match status" value="1"/>
</dbReference>
<dbReference type="InterPro" id="IPR058245">
    <property type="entry name" value="NreC/VraR/RcsB-like_REC"/>
</dbReference>
<dbReference type="PROSITE" id="PS50043">
    <property type="entry name" value="HTH_LUXR_2"/>
    <property type="match status" value="1"/>
</dbReference>
<dbReference type="PANTHER" id="PTHR43214">
    <property type="entry name" value="TWO-COMPONENT RESPONSE REGULATOR"/>
    <property type="match status" value="1"/>
</dbReference>
<dbReference type="SUPFAM" id="SSF52172">
    <property type="entry name" value="CheY-like"/>
    <property type="match status" value="1"/>
</dbReference>
<proteinExistence type="predicted"/>
<dbReference type="SMART" id="SM00448">
    <property type="entry name" value="REC"/>
    <property type="match status" value="1"/>
</dbReference>
<feature type="domain" description="HTH luxR-type" evidence="4">
    <location>
        <begin position="155"/>
        <end position="220"/>
    </location>
</feature>
<dbReference type="InterPro" id="IPR039420">
    <property type="entry name" value="WalR-like"/>
</dbReference>
<evidence type="ECO:0000259" key="4">
    <source>
        <dbReference type="PROSITE" id="PS50043"/>
    </source>
</evidence>
<dbReference type="RefSeq" id="WP_184700207.1">
    <property type="nucleotide sequence ID" value="NZ_BAABEG010000005.1"/>
</dbReference>
<dbReference type="PRINTS" id="PR00038">
    <property type="entry name" value="HTHLUXR"/>
</dbReference>
<evidence type="ECO:0000256" key="3">
    <source>
        <dbReference type="PROSITE-ProRule" id="PRU00169"/>
    </source>
</evidence>
<feature type="modified residue" description="4-aspartylphosphate" evidence="3">
    <location>
        <position position="54"/>
    </location>
</feature>
<dbReference type="CDD" id="cd06170">
    <property type="entry name" value="LuxR_C_like"/>
    <property type="match status" value="1"/>
</dbReference>
<dbReference type="AlphaFoldDB" id="A0A7X0F9X3"/>
<dbReference type="EMBL" id="JACHOU010000009">
    <property type="protein sequence ID" value="MBB6355817.1"/>
    <property type="molecule type" value="Genomic_DNA"/>
</dbReference>
<sequence>MTRILIVDDHPIFRQGLFMALSEAGDLSVCGEGSSAQEALNLARELRPDVVLLDLSMPGGGFAALERIRTSEPDLRIAVLTASEDSEDVLKALRLGAHGYVLKGVGSRALIEAVRDVARGVGHVTPTLAAEILSAGRMSDASVDQPMQQEPDSGGKYLLSQLTPRETQVLKLVATGCSNKEVARQADIQEKTVKHHMTHILQKLNVRNRTEAALVLRNCEKAQ</sequence>
<gene>
    <name evidence="6" type="ORF">GGR00_003622</name>
</gene>